<sequence length="33" mass="3759">MLRLIERVHTKKKSKSNQYQAQCVGNKNLSAQG</sequence>
<gene>
    <name evidence="2" type="ORF">DARMORV10_C07P00550.1</name>
</gene>
<dbReference type="EMBL" id="HG994371">
    <property type="protein sequence ID" value="CAF1943877.1"/>
    <property type="molecule type" value="Genomic_DNA"/>
</dbReference>
<evidence type="ECO:0000256" key="1">
    <source>
        <dbReference type="SAM" id="MobiDB-lite"/>
    </source>
</evidence>
<feature type="compositionally biased region" description="Polar residues" evidence="1">
    <location>
        <begin position="16"/>
        <end position="33"/>
    </location>
</feature>
<accession>A0A816LLS4</accession>
<feature type="region of interest" description="Disordered" evidence="1">
    <location>
        <begin position="1"/>
        <end position="33"/>
    </location>
</feature>
<evidence type="ECO:0000313" key="2">
    <source>
        <dbReference type="EMBL" id="CAF1943877.1"/>
    </source>
</evidence>
<protein>
    <submittedName>
        <fullName evidence="2">(rape) hypothetical protein</fullName>
    </submittedName>
</protein>
<dbReference type="AlphaFoldDB" id="A0A816LLS4"/>
<name>A0A816LLS4_BRANA</name>
<dbReference type="Proteomes" id="UP001295469">
    <property type="component" value="Chromosome C07"/>
</dbReference>
<organism evidence="2">
    <name type="scientific">Brassica napus</name>
    <name type="common">Rape</name>
    <dbReference type="NCBI Taxonomy" id="3708"/>
    <lineage>
        <taxon>Eukaryota</taxon>
        <taxon>Viridiplantae</taxon>
        <taxon>Streptophyta</taxon>
        <taxon>Embryophyta</taxon>
        <taxon>Tracheophyta</taxon>
        <taxon>Spermatophyta</taxon>
        <taxon>Magnoliopsida</taxon>
        <taxon>eudicotyledons</taxon>
        <taxon>Gunneridae</taxon>
        <taxon>Pentapetalae</taxon>
        <taxon>rosids</taxon>
        <taxon>malvids</taxon>
        <taxon>Brassicales</taxon>
        <taxon>Brassicaceae</taxon>
        <taxon>Brassiceae</taxon>
        <taxon>Brassica</taxon>
    </lineage>
</organism>
<proteinExistence type="predicted"/>
<reference evidence="2" key="1">
    <citation type="submission" date="2021-01" db="EMBL/GenBank/DDBJ databases">
        <authorList>
            <consortium name="Genoscope - CEA"/>
            <person name="William W."/>
        </authorList>
    </citation>
    <scope>NUCLEOTIDE SEQUENCE</scope>
</reference>